<organism evidence="2 3">
    <name type="scientific">Daphnia sinensis</name>
    <dbReference type="NCBI Taxonomy" id="1820382"/>
    <lineage>
        <taxon>Eukaryota</taxon>
        <taxon>Metazoa</taxon>
        <taxon>Ecdysozoa</taxon>
        <taxon>Arthropoda</taxon>
        <taxon>Crustacea</taxon>
        <taxon>Branchiopoda</taxon>
        <taxon>Diplostraca</taxon>
        <taxon>Cladocera</taxon>
        <taxon>Anomopoda</taxon>
        <taxon>Daphniidae</taxon>
        <taxon>Daphnia</taxon>
        <taxon>Daphnia similis group</taxon>
    </lineage>
</organism>
<name>A0AAD5L8L3_9CRUS</name>
<keyword evidence="1" id="KW-0812">Transmembrane</keyword>
<gene>
    <name evidence="2" type="ORF">GHT06_017143</name>
</gene>
<evidence type="ECO:0000256" key="1">
    <source>
        <dbReference type="SAM" id="Phobius"/>
    </source>
</evidence>
<dbReference type="AlphaFoldDB" id="A0AAD5L8L3"/>
<comment type="caution">
    <text evidence="2">The sequence shown here is derived from an EMBL/GenBank/DDBJ whole genome shotgun (WGS) entry which is preliminary data.</text>
</comment>
<evidence type="ECO:0000313" key="3">
    <source>
        <dbReference type="Proteomes" id="UP000820818"/>
    </source>
</evidence>
<evidence type="ECO:0000313" key="2">
    <source>
        <dbReference type="EMBL" id="KAI9557315.1"/>
    </source>
</evidence>
<keyword evidence="1" id="KW-0472">Membrane</keyword>
<keyword evidence="1" id="KW-1133">Transmembrane helix</keyword>
<reference evidence="2 3" key="1">
    <citation type="submission" date="2022-05" db="EMBL/GenBank/DDBJ databases">
        <title>A multi-omics perspective on studying reproductive biology in Daphnia sinensis.</title>
        <authorList>
            <person name="Jia J."/>
        </authorList>
    </citation>
    <scope>NUCLEOTIDE SEQUENCE [LARGE SCALE GENOMIC DNA]</scope>
    <source>
        <strain evidence="2 3">WSL</strain>
    </source>
</reference>
<proteinExistence type="predicted"/>
<dbReference type="EMBL" id="WJBH02000006">
    <property type="protein sequence ID" value="KAI9557315.1"/>
    <property type="molecule type" value="Genomic_DNA"/>
</dbReference>
<sequence length="108" mass="12332">MKSEGNRHALYKVSEGECCATKRGSSPFGTRLVYLVLAFECIFICNYIPIIHPRQELDARNCTLSDQLLQFLQPKILFESNLSSPSLHSNTNWLFSRKLIFLLSFSTS</sequence>
<accession>A0AAD5L8L3</accession>
<protein>
    <submittedName>
        <fullName evidence="2">Uncharacterized protein</fullName>
    </submittedName>
</protein>
<keyword evidence="3" id="KW-1185">Reference proteome</keyword>
<feature type="transmembrane region" description="Helical" evidence="1">
    <location>
        <begin position="32"/>
        <end position="51"/>
    </location>
</feature>
<dbReference type="Proteomes" id="UP000820818">
    <property type="component" value="Linkage Group LG6"/>
</dbReference>